<dbReference type="EMBL" id="MN740247">
    <property type="protein sequence ID" value="QHT95897.1"/>
    <property type="molecule type" value="Genomic_DNA"/>
</dbReference>
<dbReference type="AlphaFoldDB" id="A0A6C0IVN7"/>
<organism evidence="1">
    <name type="scientific">viral metagenome</name>
    <dbReference type="NCBI Taxonomy" id="1070528"/>
    <lineage>
        <taxon>unclassified sequences</taxon>
        <taxon>metagenomes</taxon>
        <taxon>organismal metagenomes</taxon>
    </lineage>
</organism>
<dbReference type="Gene3D" id="1.10.510.10">
    <property type="entry name" value="Transferase(Phosphotransferase) domain 1"/>
    <property type="match status" value="1"/>
</dbReference>
<protein>
    <recommendedName>
        <fullName evidence="2">Protein kinase domain-containing protein</fullName>
    </recommendedName>
</protein>
<sequence>MCEYELHRECSNYYRLKFKLEPITNKQSISNKPITKNQINIIHSITKILHNSYYNKDTATLHFVAGEFNTLPNYLKKKGFQLDEKQSIQMISDLYKQFSILVNDYKCCIYGFDAENIIVVDDTFVFVSSNYILPLQSTNTNSVTLFEPLVKLPYFSSPEIIQLTTIPATISINSFYYSLASLIIYCLTNKYILEGNDIKSEQEIKEIMNKNIKFGKLIWFLEKCLHLDPNQRKCFLI</sequence>
<evidence type="ECO:0000313" key="1">
    <source>
        <dbReference type="EMBL" id="QHT95897.1"/>
    </source>
</evidence>
<proteinExistence type="predicted"/>
<dbReference type="InterPro" id="IPR011009">
    <property type="entry name" value="Kinase-like_dom_sf"/>
</dbReference>
<evidence type="ECO:0008006" key="2">
    <source>
        <dbReference type="Google" id="ProtNLM"/>
    </source>
</evidence>
<accession>A0A6C0IVN7</accession>
<name>A0A6C0IVN7_9ZZZZ</name>
<dbReference type="SUPFAM" id="SSF56112">
    <property type="entry name" value="Protein kinase-like (PK-like)"/>
    <property type="match status" value="1"/>
</dbReference>
<reference evidence="1" key="1">
    <citation type="journal article" date="2020" name="Nature">
        <title>Giant virus diversity and host interactions through global metagenomics.</title>
        <authorList>
            <person name="Schulz F."/>
            <person name="Roux S."/>
            <person name="Paez-Espino D."/>
            <person name="Jungbluth S."/>
            <person name="Walsh D.A."/>
            <person name="Denef V.J."/>
            <person name="McMahon K.D."/>
            <person name="Konstantinidis K.T."/>
            <person name="Eloe-Fadrosh E.A."/>
            <person name="Kyrpides N.C."/>
            <person name="Woyke T."/>
        </authorList>
    </citation>
    <scope>NUCLEOTIDE SEQUENCE</scope>
    <source>
        <strain evidence="1">GVMAG-M-3300024301-20</strain>
    </source>
</reference>